<dbReference type="Proteomes" id="UP001233172">
    <property type="component" value="Unassembled WGS sequence"/>
</dbReference>
<evidence type="ECO:0000256" key="4">
    <source>
        <dbReference type="ARBA" id="ARBA00022473"/>
    </source>
</evidence>
<feature type="DNA-binding region" description="HMG box" evidence="11">
    <location>
        <begin position="28"/>
        <end position="92"/>
    </location>
</feature>
<dbReference type="GO" id="GO:0045892">
    <property type="term" value="P:negative regulation of DNA-templated transcription"/>
    <property type="evidence" value="ECO:0007669"/>
    <property type="project" value="TreeGrafter"/>
</dbReference>
<dbReference type="GO" id="GO:0030154">
    <property type="term" value="P:cell differentiation"/>
    <property type="evidence" value="ECO:0007669"/>
    <property type="project" value="UniProtKB-KW"/>
</dbReference>
<dbReference type="GO" id="GO:0060964">
    <property type="term" value="P:regulation of miRNA-mediated gene silencing"/>
    <property type="evidence" value="ECO:0007669"/>
    <property type="project" value="InterPro"/>
</dbReference>
<dbReference type="Pfam" id="PF13017">
    <property type="entry name" value="Maelstrom"/>
    <property type="match status" value="1"/>
</dbReference>
<dbReference type="GO" id="GO:0043186">
    <property type="term" value="C:P granule"/>
    <property type="evidence" value="ECO:0007669"/>
    <property type="project" value="TreeGrafter"/>
</dbReference>
<evidence type="ECO:0000256" key="11">
    <source>
        <dbReference type="PROSITE-ProRule" id="PRU00267"/>
    </source>
</evidence>
<keyword evidence="15" id="KW-1185">Reference proteome</keyword>
<evidence type="ECO:0000256" key="9">
    <source>
        <dbReference type="ARBA" id="ARBA00023242"/>
    </source>
</evidence>
<dbReference type="GO" id="GO:0005634">
    <property type="term" value="C:nucleus"/>
    <property type="evidence" value="ECO:0007669"/>
    <property type="project" value="UniProtKB-SubCell"/>
</dbReference>
<accession>A0AAD8BMW9</accession>
<feature type="domain" description="HMG box" evidence="13">
    <location>
        <begin position="28"/>
        <end position="92"/>
    </location>
</feature>
<keyword evidence="7 11" id="KW-0238">DNA-binding</keyword>
<dbReference type="PROSITE" id="PS50118">
    <property type="entry name" value="HMG_BOX_2"/>
    <property type="match status" value="1"/>
</dbReference>
<evidence type="ECO:0000313" key="15">
    <source>
        <dbReference type="Proteomes" id="UP001233172"/>
    </source>
</evidence>
<keyword evidence="8" id="KW-0943">RNA-mediated gene silencing</keyword>
<evidence type="ECO:0000256" key="12">
    <source>
        <dbReference type="SAM" id="MobiDB-lite"/>
    </source>
</evidence>
<dbReference type="GO" id="GO:0043565">
    <property type="term" value="F:sequence-specific DNA binding"/>
    <property type="evidence" value="ECO:0007669"/>
    <property type="project" value="TreeGrafter"/>
</dbReference>
<feature type="region of interest" description="Disordered" evidence="12">
    <location>
        <begin position="501"/>
        <end position="576"/>
    </location>
</feature>
<evidence type="ECO:0000256" key="8">
    <source>
        <dbReference type="ARBA" id="ARBA00023158"/>
    </source>
</evidence>
<dbReference type="InterPro" id="IPR024970">
    <property type="entry name" value="Maelstrom"/>
</dbReference>
<comment type="caution">
    <text evidence="14">The sequence shown here is derived from an EMBL/GenBank/DDBJ whole genome shotgun (WGS) entry which is preliminary data.</text>
</comment>
<dbReference type="GO" id="GO:0007140">
    <property type="term" value="P:male meiotic nuclear division"/>
    <property type="evidence" value="ECO:0007669"/>
    <property type="project" value="TreeGrafter"/>
</dbReference>
<dbReference type="SUPFAM" id="SSF47095">
    <property type="entry name" value="HMG-box"/>
    <property type="match status" value="1"/>
</dbReference>
<dbReference type="Pfam" id="PF09011">
    <property type="entry name" value="HMG_box_2"/>
    <property type="match status" value="1"/>
</dbReference>
<sequence length="576" mass="65285">MLKLAELQLTLERKSLSEDYKFKLKMSSKKRPNGFYMFMLEEQQNIYRNTKRKPSMKEMPDLCYAKWLSLSNNEREMYEAQAKREPTNYGKQDCLRQFIAGRANPALDGLTRRRQEIKMLQGLLQPVNKKSTELRTTKFLLVDFQVMYDEGNEPHIPMEAGLVWISLQHGILREFHKVINPGEPPQGNRSIAIEFAEKHHQIPIDDERGETNMKSLWQEIERFCQPDEDSIDILFCLSAHRDRVENCLYYIHDRGAPHEPDTLTKIYCVEDLVLTLLELSMALKERPAVSQIYDTLIQNRWDYTGCIRCHFHQEADTPFCSIAIVKRYSFVIFDLLANMFGCDLTPRHMPDETNGSFLLVPLGKKNEPDRRARGPRFGRSESVRAISPPQLEGTATEAIERVTISLSSDSDSDELEVEISEIKSSTLRELRPPRTAPFSSHLSQSAHGLSAALPFGRGVTVALPTNIYSSSVTPPPGFIRAGNLVKPVAVRPGSSFSSSMKHCYSSGDMPQGPYSSQPGVDFEETSSHSFSRGDHMGRGREALNQMVTKGLRGREALNQMVTKGLRGRGRGLPPQS</sequence>
<evidence type="ECO:0000256" key="3">
    <source>
        <dbReference type="ARBA" id="ARBA00007057"/>
    </source>
</evidence>
<dbReference type="CDD" id="cd21992">
    <property type="entry name" value="HMG-box_MAEL"/>
    <property type="match status" value="1"/>
</dbReference>
<dbReference type="InterPro" id="IPR036910">
    <property type="entry name" value="HMG_box_dom_sf"/>
</dbReference>
<keyword evidence="4" id="KW-0217">Developmental protein</keyword>
<evidence type="ECO:0000313" key="14">
    <source>
        <dbReference type="EMBL" id="KAK0057493.1"/>
    </source>
</evidence>
<name>A0AAD8BMW9_BIOPF</name>
<dbReference type="GO" id="GO:0007283">
    <property type="term" value="P:spermatogenesis"/>
    <property type="evidence" value="ECO:0007669"/>
    <property type="project" value="TreeGrafter"/>
</dbReference>
<evidence type="ECO:0000256" key="1">
    <source>
        <dbReference type="ARBA" id="ARBA00004123"/>
    </source>
</evidence>
<organism evidence="14 15">
    <name type="scientific">Biomphalaria pfeifferi</name>
    <name type="common">Bloodfluke planorb</name>
    <name type="synonym">Freshwater snail</name>
    <dbReference type="NCBI Taxonomy" id="112525"/>
    <lineage>
        <taxon>Eukaryota</taxon>
        <taxon>Metazoa</taxon>
        <taxon>Spiralia</taxon>
        <taxon>Lophotrochozoa</taxon>
        <taxon>Mollusca</taxon>
        <taxon>Gastropoda</taxon>
        <taxon>Heterobranchia</taxon>
        <taxon>Euthyneura</taxon>
        <taxon>Panpulmonata</taxon>
        <taxon>Hygrophila</taxon>
        <taxon>Lymnaeoidea</taxon>
        <taxon>Planorbidae</taxon>
        <taxon>Biomphalaria</taxon>
    </lineage>
</organism>
<keyword evidence="5" id="KW-0963">Cytoplasm</keyword>
<protein>
    <submittedName>
        <fullName evidence="14">Protein maelstrom</fullName>
    </submittedName>
</protein>
<reference evidence="14" key="2">
    <citation type="submission" date="2023-04" db="EMBL/GenBank/DDBJ databases">
        <authorList>
            <person name="Bu L."/>
            <person name="Lu L."/>
            <person name="Laidemitt M.R."/>
            <person name="Zhang S.M."/>
            <person name="Mutuku M."/>
            <person name="Mkoji G."/>
            <person name="Steinauer M."/>
            <person name="Loker E.S."/>
        </authorList>
    </citation>
    <scope>NUCLEOTIDE SEQUENCE</scope>
    <source>
        <strain evidence="14">KasaAsao</strain>
        <tissue evidence="14">Whole Snail</tissue>
    </source>
</reference>
<dbReference type="EMBL" id="JASAOG010000054">
    <property type="protein sequence ID" value="KAK0057493.1"/>
    <property type="molecule type" value="Genomic_DNA"/>
</dbReference>
<dbReference type="PANTHER" id="PTHR21358:SF4">
    <property type="entry name" value="PROTEIN MAELSTROM HOMOLOG"/>
    <property type="match status" value="1"/>
</dbReference>
<evidence type="ECO:0000259" key="13">
    <source>
        <dbReference type="PROSITE" id="PS50118"/>
    </source>
</evidence>
<proteinExistence type="inferred from homology"/>
<dbReference type="GO" id="GO:0034587">
    <property type="term" value="P:piRNA processing"/>
    <property type="evidence" value="ECO:0007669"/>
    <property type="project" value="TreeGrafter"/>
</dbReference>
<comment type="similarity">
    <text evidence="3">Belongs to the maelstrom family.</text>
</comment>
<evidence type="ECO:0000256" key="2">
    <source>
        <dbReference type="ARBA" id="ARBA00004496"/>
    </source>
</evidence>
<feature type="compositionally biased region" description="Basic and acidic residues" evidence="12">
    <location>
        <begin position="531"/>
        <end position="541"/>
    </location>
</feature>
<gene>
    <name evidence="14" type="ORF">Bpfe_013011</name>
</gene>
<dbReference type="InterPro" id="IPR009071">
    <property type="entry name" value="HMG_box_dom"/>
</dbReference>
<keyword evidence="6" id="KW-0221">Differentiation</keyword>
<evidence type="ECO:0000256" key="5">
    <source>
        <dbReference type="ARBA" id="ARBA00022490"/>
    </source>
</evidence>
<keyword evidence="10" id="KW-0469">Meiosis</keyword>
<reference evidence="14" key="1">
    <citation type="journal article" date="2023" name="PLoS Negl. Trop. Dis.">
        <title>A genome sequence for Biomphalaria pfeifferi, the major vector snail for the human-infecting parasite Schistosoma mansoni.</title>
        <authorList>
            <person name="Bu L."/>
            <person name="Lu L."/>
            <person name="Laidemitt M.R."/>
            <person name="Zhang S.M."/>
            <person name="Mutuku M."/>
            <person name="Mkoji G."/>
            <person name="Steinauer M."/>
            <person name="Loker E.S."/>
        </authorList>
    </citation>
    <scope>NUCLEOTIDE SEQUENCE</scope>
    <source>
        <strain evidence="14">KasaAsao</strain>
    </source>
</reference>
<evidence type="ECO:0000256" key="7">
    <source>
        <dbReference type="ARBA" id="ARBA00023125"/>
    </source>
</evidence>
<evidence type="ECO:0000256" key="6">
    <source>
        <dbReference type="ARBA" id="ARBA00022782"/>
    </source>
</evidence>
<comment type="subcellular location">
    <subcellularLocation>
        <location evidence="2">Cytoplasm</location>
    </subcellularLocation>
    <subcellularLocation>
        <location evidence="1">Nucleus</location>
    </subcellularLocation>
</comment>
<dbReference type="InterPro" id="IPR039259">
    <property type="entry name" value="Protein_maelstrom"/>
</dbReference>
<keyword evidence="9 11" id="KW-0539">Nucleus</keyword>
<dbReference type="AlphaFoldDB" id="A0AAD8BMW9"/>
<dbReference type="PANTHER" id="PTHR21358">
    <property type="entry name" value="PROTEIN MAELSTROM HOMOLOG"/>
    <property type="match status" value="1"/>
</dbReference>
<evidence type="ECO:0000256" key="10">
    <source>
        <dbReference type="ARBA" id="ARBA00023254"/>
    </source>
</evidence>
<dbReference type="Gene3D" id="1.10.30.10">
    <property type="entry name" value="High mobility group box domain"/>
    <property type="match status" value="1"/>
</dbReference>